<dbReference type="SUPFAM" id="SSF51206">
    <property type="entry name" value="cAMP-binding domain-like"/>
    <property type="match status" value="1"/>
</dbReference>
<reference evidence="2 3" key="1">
    <citation type="submission" date="2018-03" db="EMBL/GenBank/DDBJ databases">
        <title>Genomic Encyclopedia of Archaeal and Bacterial Type Strains, Phase II (KMG-II): from individual species to whole genera.</title>
        <authorList>
            <person name="Goeker M."/>
        </authorList>
    </citation>
    <scope>NUCLEOTIDE SEQUENCE [LARGE SCALE GENOMIC DNA]</scope>
    <source>
        <strain evidence="2 3">DSM 28229</strain>
    </source>
</reference>
<proteinExistence type="predicted"/>
<dbReference type="OrthoDB" id="944427at2"/>
<evidence type="ECO:0000259" key="1">
    <source>
        <dbReference type="Pfam" id="PF00027"/>
    </source>
</evidence>
<dbReference type="InterPro" id="IPR014710">
    <property type="entry name" value="RmlC-like_jellyroll"/>
</dbReference>
<comment type="caution">
    <text evidence="2">The sequence shown here is derived from an EMBL/GenBank/DDBJ whole genome shotgun (WGS) entry which is preliminary data.</text>
</comment>
<evidence type="ECO:0000313" key="3">
    <source>
        <dbReference type="Proteomes" id="UP000245535"/>
    </source>
</evidence>
<name>A0A315ZH88_SEDFL</name>
<dbReference type="RefSeq" id="WP_109616407.1">
    <property type="nucleotide sequence ID" value="NZ_QGDO01000001.1"/>
</dbReference>
<dbReference type="Gene3D" id="2.60.120.10">
    <property type="entry name" value="Jelly Rolls"/>
    <property type="match status" value="1"/>
</dbReference>
<dbReference type="InterPro" id="IPR000595">
    <property type="entry name" value="cNMP-bd_dom"/>
</dbReference>
<evidence type="ECO:0000313" key="2">
    <source>
        <dbReference type="EMBL" id="PWJ44946.1"/>
    </source>
</evidence>
<dbReference type="Pfam" id="PF00027">
    <property type="entry name" value="cNMP_binding"/>
    <property type="match status" value="1"/>
</dbReference>
<gene>
    <name evidence="2" type="ORF">BC781_1011339</name>
</gene>
<dbReference type="InterPro" id="IPR018490">
    <property type="entry name" value="cNMP-bd_dom_sf"/>
</dbReference>
<sequence length="191" mass="22417">MEVLKQEIEKYTQFNSVEEWNKFSSKLTIKEAKKREVIFRETDICDKVIYILDGIVSSEYNRDDKQVISRFFQKGNLCSNMISAFSKTIQSDNVIAITSVKYITIPYEYFMELYLYSDSIGVFLRKKILEHLVEAKNFISIKTTANTETEYAFLEEYYPEIIRKTPSKYIAAFIGITPEALSRFLKQRHSS</sequence>
<dbReference type="Proteomes" id="UP000245535">
    <property type="component" value="Unassembled WGS sequence"/>
</dbReference>
<keyword evidence="3" id="KW-1185">Reference proteome</keyword>
<dbReference type="AlphaFoldDB" id="A0A315ZH88"/>
<dbReference type="CDD" id="cd00038">
    <property type="entry name" value="CAP_ED"/>
    <property type="match status" value="1"/>
</dbReference>
<dbReference type="EMBL" id="QGDO01000001">
    <property type="protein sequence ID" value="PWJ44946.1"/>
    <property type="molecule type" value="Genomic_DNA"/>
</dbReference>
<organism evidence="2 3">
    <name type="scientific">Sediminitomix flava</name>
    <dbReference type="NCBI Taxonomy" id="379075"/>
    <lineage>
        <taxon>Bacteria</taxon>
        <taxon>Pseudomonadati</taxon>
        <taxon>Bacteroidota</taxon>
        <taxon>Cytophagia</taxon>
        <taxon>Cytophagales</taxon>
        <taxon>Flammeovirgaceae</taxon>
        <taxon>Sediminitomix</taxon>
    </lineage>
</organism>
<accession>A0A315ZH88</accession>
<protein>
    <submittedName>
        <fullName evidence="2">CRP-like cAMP-binding protein</fullName>
    </submittedName>
</protein>
<feature type="domain" description="Cyclic nucleotide-binding" evidence="1">
    <location>
        <begin position="30"/>
        <end position="114"/>
    </location>
</feature>